<evidence type="ECO:0000256" key="21">
    <source>
        <dbReference type="RuleBase" id="RU362081"/>
    </source>
</evidence>
<dbReference type="SUPFAM" id="SSF56784">
    <property type="entry name" value="HAD-like"/>
    <property type="match status" value="1"/>
</dbReference>
<dbReference type="SFLD" id="SFLDG00002">
    <property type="entry name" value="C1.7:_P-type_atpase_like"/>
    <property type="match status" value="1"/>
</dbReference>
<organism evidence="24">
    <name type="scientific">uncultured Anaerotruncus sp</name>
    <dbReference type="NCBI Taxonomy" id="905011"/>
    <lineage>
        <taxon>Bacteria</taxon>
        <taxon>Bacillati</taxon>
        <taxon>Bacillota</taxon>
        <taxon>Clostridia</taxon>
        <taxon>Eubacteriales</taxon>
        <taxon>Oscillospiraceae</taxon>
        <taxon>Anaerotruncus</taxon>
        <taxon>environmental samples</taxon>
    </lineage>
</organism>
<dbReference type="CDD" id="cd00371">
    <property type="entry name" value="HMA"/>
    <property type="match status" value="2"/>
</dbReference>
<name>A0A1C6J505_9FIRM</name>
<dbReference type="AlphaFoldDB" id="A0A1C6J505"/>
<dbReference type="PROSITE" id="PS50846">
    <property type="entry name" value="HMA_2"/>
    <property type="match status" value="2"/>
</dbReference>
<dbReference type="InterPro" id="IPR001757">
    <property type="entry name" value="P_typ_ATPase"/>
</dbReference>
<evidence type="ECO:0000256" key="15">
    <source>
        <dbReference type="ARBA" id="ARBA00023008"/>
    </source>
</evidence>
<keyword evidence="5" id="KW-0813">Transport</keyword>
<dbReference type="PANTHER" id="PTHR43520:SF8">
    <property type="entry name" value="P-TYPE CU(+) TRANSPORTER"/>
    <property type="match status" value="1"/>
</dbReference>
<dbReference type="Gene3D" id="3.40.50.1000">
    <property type="entry name" value="HAD superfamily/HAD-like"/>
    <property type="match status" value="1"/>
</dbReference>
<reference evidence="24" key="1">
    <citation type="submission" date="2015-09" db="EMBL/GenBank/DDBJ databases">
        <authorList>
            <consortium name="Pathogen Informatics"/>
        </authorList>
    </citation>
    <scope>NUCLEOTIDE SEQUENCE</scope>
    <source>
        <strain evidence="24">2789STDY5834896</strain>
    </source>
</reference>
<feature type="domain" description="HMA" evidence="23">
    <location>
        <begin position="791"/>
        <end position="855"/>
    </location>
</feature>
<dbReference type="Pfam" id="PF00702">
    <property type="entry name" value="Hydrolase"/>
    <property type="match status" value="1"/>
</dbReference>
<dbReference type="GO" id="GO:0016887">
    <property type="term" value="F:ATP hydrolysis activity"/>
    <property type="evidence" value="ECO:0007669"/>
    <property type="project" value="InterPro"/>
</dbReference>
<keyword evidence="24" id="KW-0378">Hydrolase</keyword>
<dbReference type="InterPro" id="IPR017969">
    <property type="entry name" value="Heavy-metal-associated_CS"/>
</dbReference>
<evidence type="ECO:0000256" key="3">
    <source>
        <dbReference type="ARBA" id="ARBA00012517"/>
    </source>
</evidence>
<evidence type="ECO:0000256" key="8">
    <source>
        <dbReference type="ARBA" id="ARBA00022737"/>
    </source>
</evidence>
<keyword evidence="16" id="KW-0406">Ion transport</keyword>
<evidence type="ECO:0000256" key="6">
    <source>
        <dbReference type="ARBA" id="ARBA00022692"/>
    </source>
</evidence>
<evidence type="ECO:0000313" key="24">
    <source>
        <dbReference type="EMBL" id="SCJ77091.1"/>
    </source>
</evidence>
<keyword evidence="12" id="KW-0460">Magnesium</keyword>
<dbReference type="PROSITE" id="PS00154">
    <property type="entry name" value="ATPASE_E1_E2"/>
    <property type="match status" value="1"/>
</dbReference>
<feature type="transmembrane region" description="Helical" evidence="21">
    <location>
        <begin position="701"/>
        <end position="723"/>
    </location>
</feature>
<dbReference type="GO" id="GO:0055070">
    <property type="term" value="P:copper ion homeostasis"/>
    <property type="evidence" value="ECO:0007669"/>
    <property type="project" value="TreeGrafter"/>
</dbReference>
<evidence type="ECO:0000256" key="1">
    <source>
        <dbReference type="ARBA" id="ARBA00004651"/>
    </source>
</evidence>
<evidence type="ECO:0000256" key="5">
    <source>
        <dbReference type="ARBA" id="ARBA00022448"/>
    </source>
</evidence>
<dbReference type="InterPro" id="IPR059000">
    <property type="entry name" value="ATPase_P-type_domA"/>
</dbReference>
<dbReference type="EC" id="7.2.2.8" evidence="3"/>
<dbReference type="SUPFAM" id="SSF81665">
    <property type="entry name" value="Calcium ATPase, transmembrane domain M"/>
    <property type="match status" value="1"/>
</dbReference>
<dbReference type="GO" id="GO:0005886">
    <property type="term" value="C:plasma membrane"/>
    <property type="evidence" value="ECO:0007669"/>
    <property type="project" value="UniProtKB-SubCell"/>
</dbReference>
<keyword evidence="10" id="KW-0187">Copper transport</keyword>
<dbReference type="Pfam" id="PF00122">
    <property type="entry name" value="E1-E2_ATPase"/>
    <property type="match status" value="1"/>
</dbReference>
<evidence type="ECO:0000259" key="23">
    <source>
        <dbReference type="PROSITE" id="PS50846"/>
    </source>
</evidence>
<feature type="region of interest" description="Disordered" evidence="22">
    <location>
        <begin position="759"/>
        <end position="789"/>
    </location>
</feature>
<feature type="transmembrane region" description="Helical" evidence="21">
    <location>
        <begin position="358"/>
        <end position="380"/>
    </location>
</feature>
<feature type="transmembrane region" description="Helical" evidence="21">
    <location>
        <begin position="207"/>
        <end position="224"/>
    </location>
</feature>
<sequence>MRQQKFDVTGMTCSACSAHVEKAVRGLDGVEEVSVNLLTGSMTVQVDDQVTDTQIEAAVDAAGYGATPHGQQIADRTAPAGPSPVELQIKNMKMRLWVSFGFLIPLMYISMGHMVGLPLPGFLSGIENGVTYAMAQFLLTLPVVYVNRKYYQVGFKTLFRGAPNMDSLIAIGSTAALVYGVFAITRIGYGLGIQDMQLAHHYHMDLYFESAAMILALITLGKYLEARSKGKTSEAITKLMDLAPKTATVERDGQELELPVEQVVSGDTVLVRPGQSVPVDGVILEGNSSLDEAAITGESIPVDKGPGDTVIGASINRAGFFKFRATKVGEDTTLSQIIRLVEDASSSKAPIAKLADKISGVFVPVVIGIALLAAVVWLIAGATVEFALSVGIAVLVISCPCALGLATPVAIMVGTGKGAENGILIKSGEALETAHSIDTVVMDKTGTITQGHPVVTDILPLAGQEEPALLQLAASLEKRSEHPLAQAILDRSGEMGLTLEPTDDFTAIFGKGLTASIGGQAYFAGNEALLADSGIALSEQQQAQVAALAEDGKTPLLFADSERLLGIIAVADTVKPTSAQAIADFRGMGIDVVMLTGDNARTAGAIQRQLDIPHVIAGVLPQQKEQEVAKLQAAGKKVAMVGDGINDAPALARADVGIAIGAGTDVAIESADVVLMKSDLQDAVTAVQLSKAVIRNIKQNLFWAFFYNSVGIPLAAGLLYPALELKLSPMFGAAAMSLSSVCVVTNALRLRGFRPKRTGAKLRHSAEPAPADIQEVHQSDLPTQQEGESTMKKTIHIEGMMCAHCVAHVEKALNAIDGVQATVSLEDKNAVVELEHDVADDVLKAAVTDAGYTVTAVE</sequence>
<feature type="transmembrane region" description="Helical" evidence="21">
    <location>
        <begin position="129"/>
        <end position="147"/>
    </location>
</feature>
<dbReference type="PRINTS" id="PR00943">
    <property type="entry name" value="CUATPASE"/>
</dbReference>
<dbReference type="NCBIfam" id="TIGR01525">
    <property type="entry name" value="ATPase-IB_hvy"/>
    <property type="match status" value="1"/>
</dbReference>
<comment type="catalytic activity">
    <reaction evidence="20">
        <text>Cu(+)(in) + ATP + H2O = Cu(+)(out) + ADP + phosphate + H(+)</text>
        <dbReference type="Rhea" id="RHEA:25792"/>
        <dbReference type="ChEBI" id="CHEBI:15377"/>
        <dbReference type="ChEBI" id="CHEBI:15378"/>
        <dbReference type="ChEBI" id="CHEBI:30616"/>
        <dbReference type="ChEBI" id="CHEBI:43474"/>
        <dbReference type="ChEBI" id="CHEBI:49552"/>
        <dbReference type="ChEBI" id="CHEBI:456216"/>
        <dbReference type="EC" id="7.2.2.8"/>
    </reaction>
</comment>
<keyword evidence="17 21" id="KW-0472">Membrane</keyword>
<gene>
    <name evidence="24" type="primary">copA_2</name>
    <name evidence="24" type="ORF">SAMEA3545359_01916</name>
</gene>
<comment type="subcellular location">
    <subcellularLocation>
        <location evidence="1">Cell membrane</location>
        <topology evidence="1">Multi-pass membrane protein</topology>
    </subcellularLocation>
</comment>
<dbReference type="GO" id="GO:0043682">
    <property type="term" value="F:P-type divalent copper transporter activity"/>
    <property type="evidence" value="ECO:0007669"/>
    <property type="project" value="TreeGrafter"/>
</dbReference>
<dbReference type="EMBL" id="FMHG01000001">
    <property type="protein sequence ID" value="SCJ77091.1"/>
    <property type="molecule type" value="Genomic_DNA"/>
</dbReference>
<dbReference type="InterPro" id="IPR036163">
    <property type="entry name" value="HMA_dom_sf"/>
</dbReference>
<evidence type="ECO:0000256" key="22">
    <source>
        <dbReference type="SAM" id="MobiDB-lite"/>
    </source>
</evidence>
<dbReference type="InterPro" id="IPR023298">
    <property type="entry name" value="ATPase_P-typ_TM_dom_sf"/>
</dbReference>
<keyword evidence="11 21" id="KW-0067">ATP-binding</keyword>
<dbReference type="InterPro" id="IPR027256">
    <property type="entry name" value="P-typ_ATPase_IB"/>
</dbReference>
<dbReference type="InterPro" id="IPR018303">
    <property type="entry name" value="ATPase_P-typ_P_site"/>
</dbReference>
<protein>
    <recommendedName>
        <fullName evidence="4">Copper-exporting P-type ATPase</fullName>
        <ecNumber evidence="3">7.2.2.8</ecNumber>
    </recommendedName>
    <alternativeName>
        <fullName evidence="18">Copper-exporting P-type ATPase A</fullName>
    </alternativeName>
    <alternativeName>
        <fullName evidence="19">Cu(+)-exporting ATPase</fullName>
    </alternativeName>
</protein>
<keyword evidence="8" id="KW-0677">Repeat</keyword>
<dbReference type="InterPro" id="IPR006122">
    <property type="entry name" value="HMA_Cu_ion-bd"/>
</dbReference>
<proteinExistence type="inferred from homology"/>
<feature type="domain" description="HMA" evidence="23">
    <location>
        <begin position="2"/>
        <end position="67"/>
    </location>
</feature>
<evidence type="ECO:0000256" key="7">
    <source>
        <dbReference type="ARBA" id="ARBA00022723"/>
    </source>
</evidence>
<evidence type="ECO:0000256" key="18">
    <source>
        <dbReference type="ARBA" id="ARBA00029719"/>
    </source>
</evidence>
<dbReference type="Pfam" id="PF00403">
    <property type="entry name" value="HMA"/>
    <property type="match status" value="2"/>
</dbReference>
<dbReference type="NCBIfam" id="TIGR00003">
    <property type="entry name" value="copper ion binding protein"/>
    <property type="match status" value="2"/>
</dbReference>
<evidence type="ECO:0000256" key="11">
    <source>
        <dbReference type="ARBA" id="ARBA00022840"/>
    </source>
</evidence>
<dbReference type="SUPFAM" id="SSF55008">
    <property type="entry name" value="HMA, heavy metal-associated domain"/>
    <property type="match status" value="2"/>
</dbReference>
<dbReference type="InterPro" id="IPR023214">
    <property type="entry name" value="HAD_sf"/>
</dbReference>
<evidence type="ECO:0000256" key="16">
    <source>
        <dbReference type="ARBA" id="ARBA00023065"/>
    </source>
</evidence>
<dbReference type="SFLD" id="SFLDS00003">
    <property type="entry name" value="Haloacid_Dehalogenase"/>
    <property type="match status" value="1"/>
</dbReference>
<evidence type="ECO:0000256" key="10">
    <source>
        <dbReference type="ARBA" id="ARBA00022796"/>
    </source>
</evidence>
<dbReference type="InterPro" id="IPR008250">
    <property type="entry name" value="ATPase_P-typ_transduc_dom_A_sf"/>
</dbReference>
<keyword evidence="6 21" id="KW-0812">Transmembrane</keyword>
<dbReference type="InterPro" id="IPR044492">
    <property type="entry name" value="P_typ_ATPase_HD_dom"/>
</dbReference>
<evidence type="ECO:0000256" key="12">
    <source>
        <dbReference type="ARBA" id="ARBA00022842"/>
    </source>
</evidence>
<dbReference type="InterPro" id="IPR006121">
    <property type="entry name" value="HMA_dom"/>
</dbReference>
<dbReference type="FunFam" id="3.30.70.100:FF:000001">
    <property type="entry name" value="ATPase copper transporting beta"/>
    <property type="match status" value="1"/>
</dbReference>
<dbReference type="CDD" id="cd02094">
    <property type="entry name" value="P-type_ATPase_Cu-like"/>
    <property type="match status" value="1"/>
</dbReference>
<dbReference type="PANTHER" id="PTHR43520">
    <property type="entry name" value="ATP7, ISOFORM B"/>
    <property type="match status" value="1"/>
</dbReference>
<evidence type="ECO:0000256" key="20">
    <source>
        <dbReference type="ARBA" id="ARBA00049289"/>
    </source>
</evidence>
<dbReference type="GO" id="GO:0140581">
    <property type="term" value="F:P-type monovalent copper transporter activity"/>
    <property type="evidence" value="ECO:0007669"/>
    <property type="project" value="UniProtKB-EC"/>
</dbReference>
<keyword evidence="21" id="KW-1003">Cell membrane</keyword>
<dbReference type="PRINTS" id="PR00119">
    <property type="entry name" value="CATATPASE"/>
</dbReference>
<keyword evidence="7 21" id="KW-0479">Metal-binding</keyword>
<dbReference type="SFLD" id="SFLDF00027">
    <property type="entry name" value="p-type_atpase"/>
    <property type="match status" value="1"/>
</dbReference>
<keyword evidence="13" id="KW-1278">Translocase</keyword>
<keyword evidence="9 21" id="KW-0547">Nucleotide-binding</keyword>
<evidence type="ECO:0000256" key="9">
    <source>
        <dbReference type="ARBA" id="ARBA00022741"/>
    </source>
</evidence>
<dbReference type="InterPro" id="IPR036412">
    <property type="entry name" value="HAD-like_sf"/>
</dbReference>
<dbReference type="FunFam" id="2.70.150.10:FF:000002">
    <property type="entry name" value="Copper-transporting ATPase 1, putative"/>
    <property type="match status" value="1"/>
</dbReference>
<keyword evidence="15" id="KW-0186">Copper</keyword>
<dbReference type="SUPFAM" id="SSF81653">
    <property type="entry name" value="Calcium ATPase, transduction domain A"/>
    <property type="match status" value="1"/>
</dbReference>
<evidence type="ECO:0000256" key="4">
    <source>
        <dbReference type="ARBA" id="ARBA00015102"/>
    </source>
</evidence>
<feature type="transmembrane region" description="Helical" evidence="21">
    <location>
        <begin position="729"/>
        <end position="748"/>
    </location>
</feature>
<dbReference type="GO" id="GO:0005507">
    <property type="term" value="F:copper ion binding"/>
    <property type="evidence" value="ECO:0007669"/>
    <property type="project" value="InterPro"/>
</dbReference>
<evidence type="ECO:0000256" key="14">
    <source>
        <dbReference type="ARBA" id="ARBA00022989"/>
    </source>
</evidence>
<comment type="similarity">
    <text evidence="2 21">Belongs to the cation transport ATPase (P-type) (TC 3.A.3) family. Type IB subfamily.</text>
</comment>
<feature type="transmembrane region" description="Helical" evidence="21">
    <location>
        <begin position="386"/>
        <end position="411"/>
    </location>
</feature>
<dbReference type="PROSITE" id="PS01047">
    <property type="entry name" value="HMA_1"/>
    <property type="match status" value="2"/>
</dbReference>
<dbReference type="Gene3D" id="3.40.1110.10">
    <property type="entry name" value="Calcium-transporting ATPase, cytoplasmic domain N"/>
    <property type="match status" value="1"/>
</dbReference>
<feature type="transmembrane region" description="Helical" evidence="21">
    <location>
        <begin position="96"/>
        <end position="117"/>
    </location>
</feature>
<accession>A0A1C6J505</accession>
<keyword evidence="14 21" id="KW-1133">Transmembrane helix</keyword>
<dbReference type="GO" id="GO:0005524">
    <property type="term" value="F:ATP binding"/>
    <property type="evidence" value="ECO:0007669"/>
    <property type="project" value="UniProtKB-UniRule"/>
</dbReference>
<feature type="transmembrane region" description="Helical" evidence="21">
    <location>
        <begin position="168"/>
        <end position="187"/>
    </location>
</feature>
<dbReference type="NCBIfam" id="TIGR01511">
    <property type="entry name" value="ATPase-IB1_Cu"/>
    <property type="match status" value="1"/>
</dbReference>
<dbReference type="Gene3D" id="2.70.150.10">
    <property type="entry name" value="Calcium-transporting ATPase, cytoplasmic transduction domain A"/>
    <property type="match status" value="1"/>
</dbReference>
<evidence type="ECO:0000256" key="17">
    <source>
        <dbReference type="ARBA" id="ARBA00023136"/>
    </source>
</evidence>
<evidence type="ECO:0000256" key="13">
    <source>
        <dbReference type="ARBA" id="ARBA00022967"/>
    </source>
</evidence>
<dbReference type="InterPro" id="IPR023299">
    <property type="entry name" value="ATPase_P-typ_cyto_dom_N"/>
</dbReference>
<dbReference type="NCBIfam" id="TIGR01494">
    <property type="entry name" value="ATPase_P-type"/>
    <property type="match status" value="1"/>
</dbReference>
<evidence type="ECO:0000256" key="19">
    <source>
        <dbReference type="ARBA" id="ARBA00033239"/>
    </source>
</evidence>
<dbReference type="Gene3D" id="3.30.70.100">
    <property type="match status" value="2"/>
</dbReference>
<evidence type="ECO:0000256" key="2">
    <source>
        <dbReference type="ARBA" id="ARBA00006024"/>
    </source>
</evidence>